<gene>
    <name evidence="4" type="ORF">S01H1_53918</name>
</gene>
<dbReference type="InterPro" id="IPR002018">
    <property type="entry name" value="CarbesteraseB"/>
</dbReference>
<accession>X0WVP0</accession>
<evidence type="ECO:0000313" key="4">
    <source>
        <dbReference type="EMBL" id="GAG27277.1"/>
    </source>
</evidence>
<protein>
    <recommendedName>
        <fullName evidence="3">Carboxylesterase type B domain-containing protein</fullName>
    </recommendedName>
</protein>
<dbReference type="EMBL" id="BARS01034947">
    <property type="protein sequence ID" value="GAG27277.1"/>
    <property type="molecule type" value="Genomic_DNA"/>
</dbReference>
<organism evidence="4">
    <name type="scientific">marine sediment metagenome</name>
    <dbReference type="NCBI Taxonomy" id="412755"/>
    <lineage>
        <taxon>unclassified sequences</taxon>
        <taxon>metagenomes</taxon>
        <taxon>ecological metagenomes</taxon>
    </lineage>
</organism>
<comment type="caution">
    <text evidence="4">The sequence shown here is derived from an EMBL/GenBank/DDBJ whole genome shotgun (WGS) entry which is preliminary data.</text>
</comment>
<name>X0WVP0_9ZZZZ</name>
<dbReference type="InterPro" id="IPR029058">
    <property type="entry name" value="AB_hydrolase_fold"/>
</dbReference>
<comment type="similarity">
    <text evidence="1">Belongs to the type-B carboxylesterase/lipase family.</text>
</comment>
<feature type="domain" description="Carboxylesterase type B" evidence="3">
    <location>
        <begin position="1"/>
        <end position="152"/>
    </location>
</feature>
<dbReference type="PROSITE" id="PS00122">
    <property type="entry name" value="CARBOXYLESTERASE_B_1"/>
    <property type="match status" value="1"/>
</dbReference>
<dbReference type="GO" id="GO:0016787">
    <property type="term" value="F:hydrolase activity"/>
    <property type="evidence" value="ECO:0007669"/>
    <property type="project" value="UniProtKB-KW"/>
</dbReference>
<evidence type="ECO:0000259" key="3">
    <source>
        <dbReference type="Pfam" id="PF00135"/>
    </source>
</evidence>
<reference evidence="4" key="1">
    <citation type="journal article" date="2014" name="Front. Microbiol.">
        <title>High frequency of phylogenetically diverse reductive dehalogenase-homologous genes in deep subseafloor sedimentary metagenomes.</title>
        <authorList>
            <person name="Kawai M."/>
            <person name="Futagami T."/>
            <person name="Toyoda A."/>
            <person name="Takaki Y."/>
            <person name="Nishi S."/>
            <person name="Hori S."/>
            <person name="Arai W."/>
            <person name="Tsubouchi T."/>
            <person name="Morono Y."/>
            <person name="Uchiyama I."/>
            <person name="Ito T."/>
            <person name="Fujiyama A."/>
            <person name="Inagaki F."/>
            <person name="Takami H."/>
        </authorList>
    </citation>
    <scope>NUCLEOTIDE SEQUENCE</scope>
    <source>
        <strain evidence="4">Expedition CK06-06</strain>
    </source>
</reference>
<sequence length="246" mass="27808">EWVGDNIDEFGGDPKNITIFGESTGGQNVASLLIAPAAEGLLHRAIIQSGVFESVSMAEAEYIEGDLPNPAQVIAGKLKVTTADELRAVSLNDLFEAYERKDFFNWLPSVIEDGIALPTMSIRRALSSTETFHQVPLIVGTTLDEMKLFMISKDILAKKRFWLFPTAHDQGTYDAVSEYLTRMWRSRSVDEPASIMIRAGYDQIYSYRFDWDDGGTKLLMDASKNVRRCPQLRHTLCFQRILVFWE</sequence>
<dbReference type="Gene3D" id="3.40.50.1820">
    <property type="entry name" value="alpha/beta hydrolase"/>
    <property type="match status" value="1"/>
</dbReference>
<feature type="non-terminal residue" evidence="4">
    <location>
        <position position="1"/>
    </location>
</feature>
<dbReference type="InterPro" id="IPR050309">
    <property type="entry name" value="Type-B_Carboxylest/Lipase"/>
</dbReference>
<dbReference type="InterPro" id="IPR019826">
    <property type="entry name" value="Carboxylesterase_B_AS"/>
</dbReference>
<evidence type="ECO:0000256" key="1">
    <source>
        <dbReference type="ARBA" id="ARBA00005964"/>
    </source>
</evidence>
<keyword evidence="2" id="KW-0378">Hydrolase</keyword>
<dbReference type="PANTHER" id="PTHR11559">
    <property type="entry name" value="CARBOXYLESTERASE"/>
    <property type="match status" value="1"/>
</dbReference>
<dbReference type="Pfam" id="PF00135">
    <property type="entry name" value="COesterase"/>
    <property type="match status" value="1"/>
</dbReference>
<dbReference type="SUPFAM" id="SSF53474">
    <property type="entry name" value="alpha/beta-Hydrolases"/>
    <property type="match status" value="1"/>
</dbReference>
<proteinExistence type="inferred from homology"/>
<evidence type="ECO:0000256" key="2">
    <source>
        <dbReference type="ARBA" id="ARBA00022801"/>
    </source>
</evidence>
<dbReference type="AlphaFoldDB" id="X0WVP0"/>